<dbReference type="Pfam" id="PF01457">
    <property type="entry name" value="Peptidase_M8"/>
    <property type="match status" value="1"/>
</dbReference>
<keyword evidence="6" id="KW-0482">Metalloprotease</keyword>
<accession>A4BQY6</accession>
<keyword evidence="3" id="KW-0479">Metal-binding</keyword>
<evidence type="ECO:0000256" key="2">
    <source>
        <dbReference type="ARBA" id="ARBA00022670"/>
    </source>
</evidence>
<evidence type="ECO:0000256" key="3">
    <source>
        <dbReference type="ARBA" id="ARBA00022723"/>
    </source>
</evidence>
<feature type="domain" description="P/Homo B" evidence="7">
    <location>
        <begin position="1"/>
        <end position="149"/>
    </location>
</feature>
<evidence type="ECO:0000259" key="7">
    <source>
        <dbReference type="PROSITE" id="PS51829"/>
    </source>
</evidence>
<dbReference type="OrthoDB" id="9790784at2"/>
<dbReference type="HOGENOM" id="CLU_681197_0_0_6"/>
<keyword evidence="4" id="KW-0378">Hydrolase</keyword>
<dbReference type="GO" id="GO:0006508">
    <property type="term" value="P:proteolysis"/>
    <property type="evidence" value="ECO:0007669"/>
    <property type="project" value="UniProtKB-KW"/>
</dbReference>
<sequence length="404" mass="43753">MRHEFVNEQPVAIHPGPPGKIQSEIAVSDLEQATVENLEVHVDINHTWTGDLRIKLYSPDGTEVLLVNRRGGFRNDFRNTIFRANAQISITDGQPPFRGTFRPEGDFLALRGKAVQGSWTLEVEDMAEQDGGALNRWSLGLDTDVTETSPFAIEVRFLGGLSPAQQSAFAQAAQRWAQIIRGDLPSAVVDGITIDDVLIEAEGVSLDGPGGILGQAGPTHVRPGSNLPVKGIMSFDTADLDRMEVDNSLIDVILHEMGHVLGFGTLWSHMDLIVGAGTVNPVFVGANARREYAVLTSRPSPTAVPVENTGGSGTRDGHWRESVFGHELLTGFLSGVTRPISRMSVGAFEDMGYEVDYEAADEFVIPSALFLAELGIMGDRSPMNTCIIRRPKPVVLPPTAVLNR</sequence>
<organism evidence="8 9">
    <name type="scientific">Nitrococcus mobilis Nb-231</name>
    <dbReference type="NCBI Taxonomy" id="314278"/>
    <lineage>
        <taxon>Bacteria</taxon>
        <taxon>Pseudomonadati</taxon>
        <taxon>Pseudomonadota</taxon>
        <taxon>Gammaproteobacteria</taxon>
        <taxon>Chromatiales</taxon>
        <taxon>Ectothiorhodospiraceae</taxon>
        <taxon>Nitrococcus</taxon>
    </lineage>
</organism>
<name>A4BQY6_9GAMM</name>
<keyword evidence="5" id="KW-0862">Zinc</keyword>
<dbReference type="Gene3D" id="3.90.132.10">
    <property type="entry name" value="Leishmanolysin , domain 2"/>
    <property type="match status" value="1"/>
</dbReference>
<dbReference type="SUPFAM" id="SSF55486">
    <property type="entry name" value="Metalloproteases ('zincins'), catalytic domain"/>
    <property type="match status" value="1"/>
</dbReference>
<dbReference type="GO" id="GO:0007155">
    <property type="term" value="P:cell adhesion"/>
    <property type="evidence" value="ECO:0007669"/>
    <property type="project" value="InterPro"/>
</dbReference>
<comment type="cofactor">
    <cofactor evidence="1">
        <name>Zn(2+)</name>
        <dbReference type="ChEBI" id="CHEBI:29105"/>
    </cofactor>
</comment>
<dbReference type="GO" id="GO:0046872">
    <property type="term" value="F:metal ion binding"/>
    <property type="evidence" value="ECO:0007669"/>
    <property type="project" value="UniProtKB-KW"/>
</dbReference>
<dbReference type="InterPro" id="IPR008979">
    <property type="entry name" value="Galactose-bd-like_sf"/>
</dbReference>
<dbReference type="Gene3D" id="3.40.390.10">
    <property type="entry name" value="Collagenase (Catalytic Domain)"/>
    <property type="match status" value="1"/>
</dbReference>
<dbReference type="InterPro" id="IPR002884">
    <property type="entry name" value="P_dom"/>
</dbReference>
<dbReference type="EMBL" id="AAOF01000005">
    <property type="protein sequence ID" value="EAR21986.1"/>
    <property type="molecule type" value="Genomic_DNA"/>
</dbReference>
<dbReference type="InterPro" id="IPR024079">
    <property type="entry name" value="MetalloPept_cat_dom_sf"/>
</dbReference>
<evidence type="ECO:0000256" key="4">
    <source>
        <dbReference type="ARBA" id="ARBA00022801"/>
    </source>
</evidence>
<dbReference type="PANTHER" id="PTHR10942">
    <property type="entry name" value="LEISHMANOLYSIN-LIKE PEPTIDASE"/>
    <property type="match status" value="1"/>
</dbReference>
<dbReference type="GO" id="GO:0004222">
    <property type="term" value="F:metalloendopeptidase activity"/>
    <property type="evidence" value="ECO:0007669"/>
    <property type="project" value="InterPro"/>
</dbReference>
<dbReference type="eggNOG" id="COG4935">
    <property type="taxonomic scope" value="Bacteria"/>
</dbReference>
<evidence type="ECO:0000313" key="8">
    <source>
        <dbReference type="EMBL" id="EAR21986.1"/>
    </source>
</evidence>
<dbReference type="AlphaFoldDB" id="A4BQY6"/>
<keyword evidence="9" id="KW-1185">Reference proteome</keyword>
<protein>
    <submittedName>
        <fullName evidence="8">Putative zinc metalloendopeptidase</fullName>
    </submittedName>
</protein>
<comment type="caution">
    <text evidence="8">The sequence shown here is derived from an EMBL/GenBank/DDBJ whole genome shotgun (WGS) entry which is preliminary data.</text>
</comment>
<dbReference type="GO" id="GO:0016020">
    <property type="term" value="C:membrane"/>
    <property type="evidence" value="ECO:0007669"/>
    <property type="project" value="InterPro"/>
</dbReference>
<keyword evidence="2" id="KW-0645">Protease</keyword>
<evidence type="ECO:0000313" key="9">
    <source>
        <dbReference type="Proteomes" id="UP000003374"/>
    </source>
</evidence>
<dbReference type="SUPFAM" id="SSF49785">
    <property type="entry name" value="Galactose-binding domain-like"/>
    <property type="match status" value="1"/>
</dbReference>
<dbReference type="eggNOG" id="COG1404">
    <property type="taxonomic scope" value="Bacteria"/>
</dbReference>
<reference evidence="8 9" key="1">
    <citation type="submission" date="2006-02" db="EMBL/GenBank/DDBJ databases">
        <authorList>
            <person name="Waterbury J."/>
            <person name="Ferriera S."/>
            <person name="Johnson J."/>
            <person name="Kravitz S."/>
            <person name="Halpern A."/>
            <person name="Remington K."/>
            <person name="Beeson K."/>
            <person name="Tran B."/>
            <person name="Rogers Y.-H."/>
            <person name="Friedman R."/>
            <person name="Venter J.C."/>
        </authorList>
    </citation>
    <scope>NUCLEOTIDE SEQUENCE [LARGE SCALE GENOMIC DNA]</scope>
    <source>
        <strain evidence="8 9">Nb-231</strain>
    </source>
</reference>
<dbReference type="PANTHER" id="PTHR10942:SF0">
    <property type="entry name" value="LEISHMANOLYSIN-LIKE PEPTIDASE"/>
    <property type="match status" value="1"/>
</dbReference>
<dbReference type="GO" id="GO:0004252">
    <property type="term" value="F:serine-type endopeptidase activity"/>
    <property type="evidence" value="ECO:0007669"/>
    <property type="project" value="InterPro"/>
</dbReference>
<evidence type="ECO:0000256" key="5">
    <source>
        <dbReference type="ARBA" id="ARBA00022833"/>
    </source>
</evidence>
<dbReference type="STRING" id="314278.NB231_06346"/>
<dbReference type="Pfam" id="PF01483">
    <property type="entry name" value="P_proprotein"/>
    <property type="match status" value="1"/>
</dbReference>
<gene>
    <name evidence="8" type="ORF">NB231_06346</name>
</gene>
<dbReference type="InterPro" id="IPR001577">
    <property type="entry name" value="Peptidase_M8"/>
</dbReference>
<dbReference type="Proteomes" id="UP000003374">
    <property type="component" value="Unassembled WGS sequence"/>
</dbReference>
<dbReference type="Gene3D" id="2.60.120.260">
    <property type="entry name" value="Galactose-binding domain-like"/>
    <property type="match status" value="1"/>
</dbReference>
<dbReference type="PROSITE" id="PS51829">
    <property type="entry name" value="P_HOMO_B"/>
    <property type="match status" value="1"/>
</dbReference>
<dbReference type="RefSeq" id="WP_005000633.1">
    <property type="nucleotide sequence ID" value="NZ_CH672427.1"/>
</dbReference>
<evidence type="ECO:0000256" key="6">
    <source>
        <dbReference type="ARBA" id="ARBA00023049"/>
    </source>
</evidence>
<evidence type="ECO:0000256" key="1">
    <source>
        <dbReference type="ARBA" id="ARBA00001947"/>
    </source>
</evidence>
<proteinExistence type="predicted"/>
<dbReference type="GO" id="GO:0005737">
    <property type="term" value="C:cytoplasm"/>
    <property type="evidence" value="ECO:0007669"/>
    <property type="project" value="TreeGrafter"/>
</dbReference>